<organism evidence="1 2">
    <name type="scientific">Rhodopirellula europaea 6C</name>
    <dbReference type="NCBI Taxonomy" id="1263867"/>
    <lineage>
        <taxon>Bacteria</taxon>
        <taxon>Pseudomonadati</taxon>
        <taxon>Planctomycetota</taxon>
        <taxon>Planctomycetia</taxon>
        <taxon>Pirellulales</taxon>
        <taxon>Pirellulaceae</taxon>
        <taxon>Rhodopirellula</taxon>
    </lineage>
</organism>
<dbReference type="Proteomes" id="UP000011529">
    <property type="component" value="Unassembled WGS sequence"/>
</dbReference>
<reference evidence="1" key="1">
    <citation type="submission" date="2012-11" db="EMBL/GenBank/DDBJ databases">
        <title>Permanent draft genomes of Rhodopirellula europaea strain SH398 and 6C.</title>
        <authorList>
            <person name="Richter M."/>
            <person name="Richter-Heitmann T."/>
            <person name="Frank C."/>
            <person name="Harder J."/>
            <person name="Glockner F.O."/>
        </authorList>
    </citation>
    <scope>NUCLEOTIDE SEQUENCE</scope>
    <source>
        <strain evidence="1">6C</strain>
    </source>
</reference>
<evidence type="ECO:0000313" key="1">
    <source>
        <dbReference type="EMBL" id="EMB14453.1"/>
    </source>
</evidence>
<gene>
    <name evidence="1" type="ORF">RE6C_04875</name>
</gene>
<evidence type="ECO:0000313" key="2">
    <source>
        <dbReference type="Proteomes" id="UP000011529"/>
    </source>
</evidence>
<proteinExistence type="predicted"/>
<comment type="caution">
    <text evidence="1">The sequence shown here is derived from an EMBL/GenBank/DDBJ whole genome shotgun (WGS) entry which is preliminary data.</text>
</comment>
<reference evidence="1" key="2">
    <citation type="journal article" date="2013" name="Mar. Genomics">
        <title>Expression of sulfatases in Rhodopirellula baltica and the diversity of sulfatases in the genus Rhodopirellula.</title>
        <authorList>
            <person name="Wegner C.E."/>
            <person name="Richter-Heitmann T."/>
            <person name="Klindworth A."/>
            <person name="Klockow C."/>
            <person name="Richter M."/>
            <person name="Achstetter T."/>
            <person name="Glockner F.O."/>
            <person name="Harder J."/>
        </authorList>
    </citation>
    <scope>NUCLEOTIDE SEQUENCE [LARGE SCALE GENOMIC DNA]</scope>
    <source>
        <strain evidence="1">6C</strain>
    </source>
</reference>
<dbReference type="AlphaFoldDB" id="M2AY49"/>
<dbReference type="EMBL" id="ANMO01000216">
    <property type="protein sequence ID" value="EMB14453.1"/>
    <property type="molecule type" value="Genomic_DNA"/>
</dbReference>
<accession>M2AY49</accession>
<name>M2AY49_9BACT</name>
<protein>
    <submittedName>
        <fullName evidence="1">Uncharacterized protein</fullName>
    </submittedName>
</protein>
<sequence length="55" mass="5819">MLLDRLLFGRRVSGIAAHGGEHNSSAAFGRTSSVIHCVGRNKTLPLETSQIAAVD</sequence>
<keyword evidence="2" id="KW-1185">Reference proteome</keyword>